<keyword evidence="2" id="KW-1185">Reference proteome</keyword>
<organism evidence="1 2">
    <name type="scientific">Pterocles gutturalis</name>
    <name type="common">yellow-throated sandgrouse</name>
    <dbReference type="NCBI Taxonomy" id="240206"/>
    <lineage>
        <taxon>Eukaryota</taxon>
        <taxon>Metazoa</taxon>
        <taxon>Chordata</taxon>
        <taxon>Craniata</taxon>
        <taxon>Vertebrata</taxon>
        <taxon>Euteleostomi</taxon>
        <taxon>Archelosauria</taxon>
        <taxon>Archosauria</taxon>
        <taxon>Dinosauria</taxon>
        <taxon>Saurischia</taxon>
        <taxon>Theropoda</taxon>
        <taxon>Coelurosauria</taxon>
        <taxon>Aves</taxon>
        <taxon>Neognathae</taxon>
        <taxon>Neoaves</taxon>
        <taxon>Columbimorphae</taxon>
        <taxon>Pterocliformes</taxon>
        <taxon>Pteroclidae</taxon>
        <taxon>Pterocles</taxon>
    </lineage>
</organism>
<sequence length="35" mass="3740">QGRVSIRDNHASRSFTVTLGDVTPGDAGWHSCGVR</sequence>
<dbReference type="InterPro" id="IPR036179">
    <property type="entry name" value="Ig-like_dom_sf"/>
</dbReference>
<feature type="non-terminal residue" evidence="1">
    <location>
        <position position="1"/>
    </location>
</feature>
<proteinExistence type="predicted"/>
<dbReference type="Proteomes" id="UP000053149">
    <property type="component" value="Unassembled WGS sequence"/>
</dbReference>
<feature type="non-terminal residue" evidence="1">
    <location>
        <position position="35"/>
    </location>
</feature>
<reference evidence="1 2" key="1">
    <citation type="submission" date="2014-04" db="EMBL/GenBank/DDBJ databases">
        <title>Genome evolution of avian class.</title>
        <authorList>
            <person name="Zhang G."/>
            <person name="Li C."/>
        </authorList>
    </citation>
    <scope>NUCLEOTIDE SEQUENCE [LARGE SCALE GENOMIC DNA]</scope>
    <source>
        <strain evidence="1">BGI_N339</strain>
    </source>
</reference>
<dbReference type="Gene3D" id="2.60.40.10">
    <property type="entry name" value="Immunoglobulins"/>
    <property type="match status" value="1"/>
</dbReference>
<gene>
    <name evidence="1" type="ORF">N339_11096</name>
</gene>
<dbReference type="AlphaFoldDB" id="A0A093CRB0"/>
<accession>A0A093CRB0</accession>
<dbReference type="InterPro" id="IPR013783">
    <property type="entry name" value="Ig-like_fold"/>
</dbReference>
<protein>
    <submittedName>
        <fullName evidence="1">Uncharacterized protein</fullName>
    </submittedName>
</protein>
<dbReference type="SUPFAM" id="SSF48726">
    <property type="entry name" value="Immunoglobulin"/>
    <property type="match status" value="1"/>
</dbReference>
<evidence type="ECO:0000313" key="1">
    <source>
        <dbReference type="EMBL" id="KFV15449.1"/>
    </source>
</evidence>
<dbReference type="EMBL" id="KL247027">
    <property type="protein sequence ID" value="KFV15449.1"/>
    <property type="molecule type" value="Genomic_DNA"/>
</dbReference>
<name>A0A093CRB0_9AVES</name>
<evidence type="ECO:0000313" key="2">
    <source>
        <dbReference type="Proteomes" id="UP000053149"/>
    </source>
</evidence>